<dbReference type="Proteomes" id="UP000500895">
    <property type="component" value="Chromosome"/>
</dbReference>
<evidence type="ECO:0008006" key="4">
    <source>
        <dbReference type="Google" id="ProtNLM"/>
    </source>
</evidence>
<dbReference type="Gene3D" id="2.40.128.90">
    <property type="entry name" value="OMPT-like"/>
    <property type="match status" value="1"/>
</dbReference>
<organism evidence="2 3">
    <name type="scientific">Bradyrhizobium symbiodeficiens</name>
    <dbReference type="NCBI Taxonomy" id="1404367"/>
    <lineage>
        <taxon>Bacteria</taxon>
        <taxon>Pseudomonadati</taxon>
        <taxon>Pseudomonadota</taxon>
        <taxon>Alphaproteobacteria</taxon>
        <taxon>Hyphomicrobiales</taxon>
        <taxon>Nitrobacteraceae</taxon>
        <taxon>Bradyrhizobium</taxon>
    </lineage>
</organism>
<keyword evidence="1" id="KW-0732">Signal</keyword>
<name>A0A6G9A0G2_9BRAD</name>
<evidence type="ECO:0000313" key="2">
    <source>
        <dbReference type="EMBL" id="QIP05703.1"/>
    </source>
</evidence>
<dbReference type="GO" id="GO:0004190">
    <property type="term" value="F:aspartic-type endopeptidase activity"/>
    <property type="evidence" value="ECO:0007669"/>
    <property type="project" value="InterPro"/>
</dbReference>
<dbReference type="EMBL" id="CP050066">
    <property type="protein sequence ID" value="QIP05703.1"/>
    <property type="molecule type" value="Genomic_DNA"/>
</dbReference>
<evidence type="ECO:0000256" key="1">
    <source>
        <dbReference type="SAM" id="SignalP"/>
    </source>
</evidence>
<protein>
    <recommendedName>
        <fullName evidence="4">Porin family protein</fullName>
    </recommendedName>
</protein>
<dbReference type="AlphaFoldDB" id="A0A6G9A0G2"/>
<dbReference type="RefSeq" id="WP_166466986.1">
    <property type="nucleotide sequence ID" value="NZ_CP050066.2"/>
</dbReference>
<gene>
    <name evidence="2" type="ORF">HAV00_05330</name>
</gene>
<feature type="chain" id="PRO_5026072940" description="Porin family protein" evidence="1">
    <location>
        <begin position="21"/>
        <end position="315"/>
    </location>
</feature>
<sequence length="315" mass="34564">MHKAAFIASGLFMLAAPAIAADLPIKAVRPAEPFSLWQIEIGARYWYSIGRTAYDLHTSGARSSPVISRLDYHNMSTHSGEVFFRIDSPMKFFVKGYGGFGGITGGTMNDEDFPPFFNGPYTKTESQTRGFLGYANLDVGYSFYESHPVNAEPRLRLGGFVGYHYRGELADAWGCRQTVTGGQICEGAGALAGNVKVITERDILHTVRAGAVADLWFTPALKLTVDAAYTYSDVRAFDTHYFTFGTEPSRGYGHGFQLETVMSYAVTPNANVGIGARYWHTGINDFTEPASGAAGQAQTYQVDRYGTFIQSSFRF</sequence>
<proteinExistence type="predicted"/>
<feature type="signal peptide" evidence="1">
    <location>
        <begin position="1"/>
        <end position="20"/>
    </location>
</feature>
<evidence type="ECO:0000313" key="3">
    <source>
        <dbReference type="Proteomes" id="UP000500895"/>
    </source>
</evidence>
<dbReference type="InterPro" id="IPR020080">
    <property type="entry name" value="OM_adhesin/peptidase_omptin"/>
</dbReference>
<dbReference type="InterPro" id="IPR053724">
    <property type="entry name" value="OMP_A26_sf"/>
</dbReference>
<reference evidence="2 3" key="1">
    <citation type="journal article" date="2020" name="Int. J. Syst. Evol. Microbiol.">
        <title>Description and complete genome sequences of Bradyrhizobium symbiodeficiens sp. nov., a non-symbiotic bacterium associated with legumes native to Canada.</title>
        <authorList>
            <person name="Bromfield E.S.P."/>
            <person name="Cloutier S."/>
            <person name="Nguyen H.D.T."/>
        </authorList>
    </citation>
    <scope>NUCLEOTIDE SEQUENCE [LARGE SCALE GENOMIC DNA]</scope>
    <source>
        <strain evidence="2 3">101S1MB</strain>
    </source>
</reference>
<accession>A0A6G9A0G2</accession>
<dbReference type="SUPFAM" id="SSF69917">
    <property type="entry name" value="OMPT-like"/>
    <property type="match status" value="1"/>
</dbReference>